<reference evidence="2" key="1">
    <citation type="submission" date="2020-06" db="EMBL/GenBank/DDBJ databases">
        <authorList>
            <person name="Li T."/>
            <person name="Hu X."/>
            <person name="Zhang T."/>
            <person name="Song X."/>
            <person name="Zhang H."/>
            <person name="Dai N."/>
            <person name="Sheng W."/>
            <person name="Hou X."/>
            <person name="Wei L."/>
        </authorList>
    </citation>
    <scope>NUCLEOTIDE SEQUENCE</scope>
    <source>
        <strain evidence="2">KEN8</strain>
        <tissue evidence="2">Leaf</tissue>
    </source>
</reference>
<feature type="region of interest" description="Disordered" evidence="1">
    <location>
        <begin position="70"/>
        <end position="91"/>
    </location>
</feature>
<feature type="compositionally biased region" description="Basic and acidic residues" evidence="1">
    <location>
        <begin position="310"/>
        <end position="319"/>
    </location>
</feature>
<feature type="compositionally biased region" description="Low complexity" evidence="1">
    <location>
        <begin position="124"/>
        <end position="137"/>
    </location>
</feature>
<feature type="region of interest" description="Disordered" evidence="1">
    <location>
        <begin position="106"/>
        <end position="142"/>
    </location>
</feature>
<comment type="caution">
    <text evidence="2">The sequence shown here is derived from an EMBL/GenBank/DDBJ whole genome shotgun (WGS) entry which is preliminary data.</text>
</comment>
<accession>A0AAW2RTI1</accession>
<reference evidence="2" key="2">
    <citation type="journal article" date="2024" name="Plant">
        <title>Genomic evolution and insights into agronomic trait innovations of Sesamum species.</title>
        <authorList>
            <person name="Miao H."/>
            <person name="Wang L."/>
            <person name="Qu L."/>
            <person name="Liu H."/>
            <person name="Sun Y."/>
            <person name="Le M."/>
            <person name="Wang Q."/>
            <person name="Wei S."/>
            <person name="Zheng Y."/>
            <person name="Lin W."/>
            <person name="Duan Y."/>
            <person name="Cao H."/>
            <person name="Xiong S."/>
            <person name="Wang X."/>
            <person name="Wei L."/>
            <person name="Li C."/>
            <person name="Ma Q."/>
            <person name="Ju M."/>
            <person name="Zhao R."/>
            <person name="Li G."/>
            <person name="Mu C."/>
            <person name="Tian Q."/>
            <person name="Mei H."/>
            <person name="Zhang T."/>
            <person name="Gao T."/>
            <person name="Zhang H."/>
        </authorList>
    </citation>
    <scope>NUCLEOTIDE SEQUENCE</scope>
    <source>
        <strain evidence="2">KEN8</strain>
    </source>
</reference>
<dbReference type="EMBL" id="JACGWM010000003">
    <property type="protein sequence ID" value="KAL0382736.1"/>
    <property type="molecule type" value="Genomic_DNA"/>
</dbReference>
<dbReference type="AlphaFoldDB" id="A0AAW2RTI1"/>
<dbReference type="PANTHER" id="PTHR31115">
    <property type="entry name" value="OS05G0107300 PROTEIN"/>
    <property type="match status" value="1"/>
</dbReference>
<feature type="region of interest" description="Disordered" evidence="1">
    <location>
        <begin position="266"/>
        <end position="509"/>
    </location>
</feature>
<feature type="compositionally biased region" description="Polar residues" evidence="1">
    <location>
        <begin position="81"/>
        <end position="91"/>
    </location>
</feature>
<organism evidence="2">
    <name type="scientific">Sesamum calycinum</name>
    <dbReference type="NCBI Taxonomy" id="2727403"/>
    <lineage>
        <taxon>Eukaryota</taxon>
        <taxon>Viridiplantae</taxon>
        <taxon>Streptophyta</taxon>
        <taxon>Embryophyta</taxon>
        <taxon>Tracheophyta</taxon>
        <taxon>Spermatophyta</taxon>
        <taxon>Magnoliopsida</taxon>
        <taxon>eudicotyledons</taxon>
        <taxon>Gunneridae</taxon>
        <taxon>Pentapetalae</taxon>
        <taxon>asterids</taxon>
        <taxon>lamiids</taxon>
        <taxon>Lamiales</taxon>
        <taxon>Pedaliaceae</taxon>
        <taxon>Sesamum</taxon>
    </lineage>
</organism>
<gene>
    <name evidence="2" type="ORF">Scaly_0560900</name>
</gene>
<feature type="compositionally biased region" description="Basic and acidic residues" evidence="1">
    <location>
        <begin position="109"/>
        <end position="121"/>
    </location>
</feature>
<protein>
    <submittedName>
        <fullName evidence="2">Uncharacterized protein</fullName>
    </submittedName>
</protein>
<name>A0AAW2RTI1_9LAMI</name>
<evidence type="ECO:0000313" key="2">
    <source>
        <dbReference type="EMBL" id="KAL0382736.1"/>
    </source>
</evidence>
<feature type="compositionally biased region" description="Polar residues" evidence="1">
    <location>
        <begin position="367"/>
        <end position="397"/>
    </location>
</feature>
<proteinExistence type="predicted"/>
<feature type="compositionally biased region" description="Polar residues" evidence="1">
    <location>
        <begin position="447"/>
        <end position="484"/>
    </location>
</feature>
<sequence length="527" mass="56892">MQLLAAKVADKCLSGNRLYKYEIFTVINNGWNARFELTSASPDSSFAGNFQNGQRGYAVPTLDRSTSFRDGADSRNFASGKANSRASVTSSGEATTLSQCLMLEPIDMGDPKNERSGDLKRVLGSSVGSSSEDNSFGAAHLKNSSPGAVEELKRLRASVADTCFKASQKFDERPKSVGLNKRLRTSVAETRAECRNSGALRQPLMVSKERDLLKDTNADPDMVEEKIRRLPAGGEGWDKKMKRKRSVGAVFSRSVDNDGELKRTMHHKLPSESSLQSGDSRHSFRSGASGGSNKLDPISSPAGSSARTAFKNEQEKSILSRDLSAGPTKERPLGRVNVRMNSREDNHATGPGPILKGKASRAPRSGSMVSAHSASNNPRISGTLESWEQPQAVNKTPTVAGANNRKRSTPAGSSSPPITQWVGQRPQKISRTRRTNLIPVSNHDDVQMQSEGCSPSDFSSRSSAGGTNASLPMKSSASGNQNTKLKPENVPSPAKNKGEGFRPWRCGGKGWKCCSECWDFHGSNEKE</sequence>
<feature type="compositionally biased region" description="Polar residues" evidence="1">
    <location>
        <begin position="410"/>
        <end position="422"/>
    </location>
</feature>
<evidence type="ECO:0000256" key="1">
    <source>
        <dbReference type="SAM" id="MobiDB-lite"/>
    </source>
</evidence>
<dbReference type="PANTHER" id="PTHR31115:SF2">
    <property type="entry name" value="OS05G0107300 PROTEIN"/>
    <property type="match status" value="1"/>
</dbReference>